<organism evidence="1 2">
    <name type="scientific">Daphnia pulex</name>
    <name type="common">Water flea</name>
    <dbReference type="NCBI Taxonomy" id="6669"/>
    <lineage>
        <taxon>Eukaryota</taxon>
        <taxon>Metazoa</taxon>
        <taxon>Ecdysozoa</taxon>
        <taxon>Arthropoda</taxon>
        <taxon>Crustacea</taxon>
        <taxon>Branchiopoda</taxon>
        <taxon>Diplostraca</taxon>
        <taxon>Cladocera</taxon>
        <taxon>Anomopoda</taxon>
        <taxon>Daphniidae</taxon>
        <taxon>Daphnia</taxon>
    </lineage>
</organism>
<keyword evidence="2" id="KW-1185">Reference proteome</keyword>
<evidence type="ECO:0000313" key="1">
    <source>
        <dbReference type="EMBL" id="EFX78687.1"/>
    </source>
</evidence>
<protein>
    <submittedName>
        <fullName evidence="1">Uncharacterized protein</fullName>
    </submittedName>
</protein>
<dbReference type="Proteomes" id="UP000000305">
    <property type="component" value="Unassembled WGS sequence"/>
</dbReference>
<dbReference type="PANTHER" id="PTHR33173:SF2">
    <property type="entry name" value="MYND-TYPE DOMAIN-CONTAINING PROTEIN"/>
    <property type="match status" value="1"/>
</dbReference>
<dbReference type="InParanoid" id="E9GPF9"/>
<sequence>MWGSSYSLDLAKGKKFLNQLLYVQHVDKEKDTTSTISEQSLREYLLVNHKIFSDSNFSEYLRNPKENVGILKPSLKDVITHVQVYSNPLPVAMLRSEVTIHAFVAITTKNRRTKKEMWYSIEKNGKNIVLQQSPYEYDVTEKLYDAEKMELVQRPEPVTECKSARGNFRGLKQCASQYNHIRYTVDEKAKKYLSFHYSQTFVPNMYEQLVKWLERTDISNTEIESALRALLLTEPTIITPFELFSHCQLKTNYEPPTESEYESVVTEWEVTLFVFRLKALRAKEGCIQP</sequence>
<proteinExistence type="predicted"/>
<name>E9GPF9_DAPPU</name>
<dbReference type="AlphaFoldDB" id="E9GPF9"/>
<evidence type="ECO:0000313" key="2">
    <source>
        <dbReference type="Proteomes" id="UP000000305"/>
    </source>
</evidence>
<dbReference type="PhylomeDB" id="E9GPF9"/>
<dbReference type="OrthoDB" id="6385208at2759"/>
<reference evidence="1 2" key="1">
    <citation type="journal article" date="2011" name="Science">
        <title>The ecoresponsive genome of Daphnia pulex.</title>
        <authorList>
            <person name="Colbourne J.K."/>
            <person name="Pfrender M.E."/>
            <person name="Gilbert D."/>
            <person name="Thomas W.K."/>
            <person name="Tucker A."/>
            <person name="Oakley T.H."/>
            <person name="Tokishita S."/>
            <person name="Aerts A."/>
            <person name="Arnold G.J."/>
            <person name="Basu M.K."/>
            <person name="Bauer D.J."/>
            <person name="Caceres C.E."/>
            <person name="Carmel L."/>
            <person name="Casola C."/>
            <person name="Choi J.H."/>
            <person name="Detter J.C."/>
            <person name="Dong Q."/>
            <person name="Dusheyko S."/>
            <person name="Eads B.D."/>
            <person name="Frohlich T."/>
            <person name="Geiler-Samerotte K.A."/>
            <person name="Gerlach D."/>
            <person name="Hatcher P."/>
            <person name="Jogdeo S."/>
            <person name="Krijgsveld J."/>
            <person name="Kriventseva E.V."/>
            <person name="Kultz D."/>
            <person name="Laforsch C."/>
            <person name="Lindquist E."/>
            <person name="Lopez J."/>
            <person name="Manak J.R."/>
            <person name="Muller J."/>
            <person name="Pangilinan J."/>
            <person name="Patwardhan R.P."/>
            <person name="Pitluck S."/>
            <person name="Pritham E.J."/>
            <person name="Rechtsteiner A."/>
            <person name="Rho M."/>
            <person name="Rogozin I.B."/>
            <person name="Sakarya O."/>
            <person name="Salamov A."/>
            <person name="Schaack S."/>
            <person name="Shapiro H."/>
            <person name="Shiga Y."/>
            <person name="Skalitzky C."/>
            <person name="Smith Z."/>
            <person name="Souvorov A."/>
            <person name="Sung W."/>
            <person name="Tang Z."/>
            <person name="Tsuchiya D."/>
            <person name="Tu H."/>
            <person name="Vos H."/>
            <person name="Wang M."/>
            <person name="Wolf Y.I."/>
            <person name="Yamagata H."/>
            <person name="Yamada T."/>
            <person name="Ye Y."/>
            <person name="Shaw J.R."/>
            <person name="Andrews J."/>
            <person name="Crease T.J."/>
            <person name="Tang H."/>
            <person name="Lucas S.M."/>
            <person name="Robertson H.M."/>
            <person name="Bork P."/>
            <person name="Koonin E.V."/>
            <person name="Zdobnov E.M."/>
            <person name="Grigoriev I.V."/>
            <person name="Lynch M."/>
            <person name="Boore J.L."/>
        </authorList>
    </citation>
    <scope>NUCLEOTIDE SEQUENCE [LARGE SCALE GENOMIC DNA]</scope>
</reference>
<dbReference type="KEGG" id="dpx:DAPPUDRAFT_320289"/>
<dbReference type="HOGENOM" id="CLU_963979_0_0_1"/>
<dbReference type="PANTHER" id="PTHR33173">
    <property type="match status" value="1"/>
</dbReference>
<dbReference type="EMBL" id="GL732556">
    <property type="protein sequence ID" value="EFX78687.1"/>
    <property type="molecule type" value="Genomic_DNA"/>
</dbReference>
<gene>
    <name evidence="1" type="ORF">DAPPUDRAFT_320289</name>
</gene>
<accession>E9GPF9</accession>